<dbReference type="Gene3D" id="2.60.200.20">
    <property type="match status" value="1"/>
</dbReference>
<feature type="domain" description="FHA" evidence="2">
    <location>
        <begin position="411"/>
        <end position="462"/>
    </location>
</feature>
<dbReference type="PROSITE" id="PS50006">
    <property type="entry name" value="FHA_DOMAIN"/>
    <property type="match status" value="1"/>
</dbReference>
<dbReference type="AlphaFoldDB" id="A0AAW6EJA4"/>
<dbReference type="InterPro" id="IPR000253">
    <property type="entry name" value="FHA_dom"/>
</dbReference>
<dbReference type="SUPFAM" id="SSF49879">
    <property type="entry name" value="SMAD/FHA domain"/>
    <property type="match status" value="1"/>
</dbReference>
<evidence type="ECO:0000259" key="2">
    <source>
        <dbReference type="PROSITE" id="PS50006"/>
    </source>
</evidence>
<dbReference type="CDD" id="cd00060">
    <property type="entry name" value="FHA"/>
    <property type="match status" value="1"/>
</dbReference>
<reference evidence="3" key="1">
    <citation type="submission" date="2023-01" db="EMBL/GenBank/DDBJ databases">
        <title>Human gut microbiome strain richness.</title>
        <authorList>
            <person name="Chen-Liaw A."/>
        </authorList>
    </citation>
    <scope>NUCLEOTIDE SEQUENCE</scope>
    <source>
        <strain evidence="3">D43st1_D9_D43t1_170807</strain>
    </source>
</reference>
<evidence type="ECO:0000256" key="1">
    <source>
        <dbReference type="SAM" id="MobiDB-lite"/>
    </source>
</evidence>
<dbReference type="Pfam" id="PF19909">
    <property type="entry name" value="DUF6382"/>
    <property type="match status" value="1"/>
</dbReference>
<evidence type="ECO:0000313" key="4">
    <source>
        <dbReference type="Proteomes" id="UP001213042"/>
    </source>
</evidence>
<accession>A0AAW6EJA4</accession>
<feature type="region of interest" description="Disordered" evidence="1">
    <location>
        <begin position="279"/>
        <end position="314"/>
    </location>
</feature>
<dbReference type="InterPro" id="IPR008984">
    <property type="entry name" value="SMAD_FHA_dom_sf"/>
</dbReference>
<evidence type="ECO:0000313" key="3">
    <source>
        <dbReference type="EMBL" id="MDB8751257.1"/>
    </source>
</evidence>
<dbReference type="Proteomes" id="UP001213042">
    <property type="component" value="Unassembled WGS sequence"/>
</dbReference>
<name>A0AAW6EJA4_9FIRM</name>
<dbReference type="RefSeq" id="WP_195221707.1">
    <property type="nucleotide sequence ID" value="NZ_JADMWL010000026.1"/>
</dbReference>
<sequence>MDNFVQWNYENANTANFLVYTLGENENFDTVALGMLLNNNIEGFLPMIYLQNDEERYFKYNITSKVSLKMFFEETVNKTRFLNVISSICKAFEMCGEYMIEDKSIVLDAEHIFVDVSSAKAELVCLPVLKEGGANVNVVNFFKLLLMSTQFDPTENCDYIAKLLNSLNKSDKMSFADIRNIAEELLGNVQEEEDKPVMNAMSAPQTVSAAALITPIAPMQNVQNVQSAPNIQNIQNIQRTQVQNMQRPNTPNIPNIPNIPNVPNQPNQPQNVPPVINDNSKSSHKGGLFGGLMKSGKKSKEKKPKKGKEAVQAAPQMAIPGVKASAGPLMPNNPQPAQNVAPMANNQPMHSIPAQQMNVQPGITFQQSAPKAAPQQAMTTVLNKDMLSANCTPKLYRYKTNELIEINKVPFRVGKEASFVDYCISDNTAVSRSHANIVKRGNDYFIVDTNSTNHTYVNGAMIQSNVEIKLEENTRIKFANEEFEFRFF</sequence>
<proteinExistence type="predicted"/>
<dbReference type="EMBL" id="JAQMLU010000027">
    <property type="protein sequence ID" value="MDB8751257.1"/>
    <property type="molecule type" value="Genomic_DNA"/>
</dbReference>
<dbReference type="Pfam" id="PF00498">
    <property type="entry name" value="FHA"/>
    <property type="match status" value="1"/>
</dbReference>
<dbReference type="SMART" id="SM00240">
    <property type="entry name" value="FHA"/>
    <property type="match status" value="1"/>
</dbReference>
<gene>
    <name evidence="3" type="ORF">PNW00_12490</name>
</gene>
<comment type="caution">
    <text evidence="3">The sequence shown here is derived from an EMBL/GenBank/DDBJ whole genome shotgun (WGS) entry which is preliminary data.</text>
</comment>
<feature type="compositionally biased region" description="Basic residues" evidence="1">
    <location>
        <begin position="295"/>
        <end position="306"/>
    </location>
</feature>
<dbReference type="InterPro" id="IPR045962">
    <property type="entry name" value="DUF6382"/>
</dbReference>
<organism evidence="3 4">
    <name type="scientific">Ruminococcus bicirculans</name>
    <name type="common">ex Wegman et al. 2014</name>
    <dbReference type="NCBI Taxonomy" id="1160721"/>
    <lineage>
        <taxon>Bacteria</taxon>
        <taxon>Bacillati</taxon>
        <taxon>Bacillota</taxon>
        <taxon>Clostridia</taxon>
        <taxon>Eubacteriales</taxon>
        <taxon>Oscillospiraceae</taxon>
        <taxon>Ruminococcus</taxon>
    </lineage>
</organism>
<protein>
    <submittedName>
        <fullName evidence="3">DUF6382 domain-containing protein</fullName>
    </submittedName>
</protein>